<protein>
    <submittedName>
        <fullName evidence="1">Uncharacterized protein</fullName>
    </submittedName>
</protein>
<proteinExistence type="predicted"/>
<reference evidence="1 2" key="1">
    <citation type="journal article" date="2014" name="PLoS Genet.">
        <title>Phylogenetically driven sequencing of extremely halophilic archaea reveals strategies for static and dynamic osmo-response.</title>
        <authorList>
            <person name="Becker E.A."/>
            <person name="Seitzer P.M."/>
            <person name="Tritt A."/>
            <person name="Larsen D."/>
            <person name="Krusor M."/>
            <person name="Yao A.I."/>
            <person name="Wu D."/>
            <person name="Madern D."/>
            <person name="Eisen J.A."/>
            <person name="Darling A.E."/>
            <person name="Facciotti M.T."/>
        </authorList>
    </citation>
    <scope>NUCLEOTIDE SEQUENCE [LARGE SCALE GENOMIC DNA]</scope>
    <source>
        <strain evidence="1 2">JCM 14089</strain>
    </source>
</reference>
<evidence type="ECO:0000313" key="1">
    <source>
        <dbReference type="EMBL" id="ELY47302.1"/>
    </source>
</evidence>
<dbReference type="STRING" id="1230460.C495_03552"/>
<keyword evidence="2" id="KW-1185">Reference proteome</keyword>
<name>L9WD68_9EURY</name>
<dbReference type="EMBL" id="AOHX01000026">
    <property type="protein sequence ID" value="ELY47302.1"/>
    <property type="molecule type" value="Genomic_DNA"/>
</dbReference>
<comment type="caution">
    <text evidence="1">The sequence shown here is derived from an EMBL/GenBank/DDBJ whole genome shotgun (WGS) entry which is preliminary data.</text>
</comment>
<evidence type="ECO:0000313" key="2">
    <source>
        <dbReference type="Proteomes" id="UP000011661"/>
    </source>
</evidence>
<dbReference type="Proteomes" id="UP000011661">
    <property type="component" value="Unassembled WGS sequence"/>
</dbReference>
<gene>
    <name evidence="1" type="ORF">C495_03552</name>
</gene>
<dbReference type="AlphaFoldDB" id="L9WD68"/>
<organism evidence="1 2">
    <name type="scientific">Natronorubrum sulfidifaciens JCM 14089</name>
    <dbReference type="NCBI Taxonomy" id="1230460"/>
    <lineage>
        <taxon>Archaea</taxon>
        <taxon>Methanobacteriati</taxon>
        <taxon>Methanobacteriota</taxon>
        <taxon>Stenosarchaea group</taxon>
        <taxon>Halobacteria</taxon>
        <taxon>Halobacteriales</taxon>
        <taxon>Natrialbaceae</taxon>
        <taxon>Natronorubrum</taxon>
    </lineage>
</organism>
<sequence>MDMVVRGKDYRETLDFEILGETVDVVLRPLVDAEFLPITAMMQELLDIDEEEAVEQIREAKEDAEAEDGDGAPIDISQFDEDFVVLMQKAAKLGIDGEAMGYTQDEVDFMVENMVGGYSVELGGEVLDLSGDIRDAERFRGNGFRDR</sequence>
<accession>L9WD68</accession>
<dbReference type="PATRIC" id="fig|1230460.4.peg.713"/>